<feature type="active site" description="Proton donor/acceptor" evidence="25">
    <location>
        <position position="548"/>
    </location>
</feature>
<keyword evidence="10" id="KW-0479">Metal-binding</keyword>
<evidence type="ECO:0000256" key="20">
    <source>
        <dbReference type="ARBA" id="ARBA00029302"/>
    </source>
</evidence>
<gene>
    <name evidence="28" type="ORF">APTSU1_001248100</name>
</gene>
<protein>
    <recommendedName>
        <fullName evidence="16">Cytosolic carboxypeptidase-like protein 5</fullName>
        <ecNumber evidence="19">3.4.17.24</ecNumber>
    </recommendedName>
    <alternativeName>
        <fullName evidence="22">ATP/GTP-binding protein-like 5</fullName>
    </alternativeName>
    <alternativeName>
        <fullName evidence="21">Protein deglutamylase CCP5</fullName>
    </alternativeName>
</protein>
<keyword evidence="29" id="KW-1185">Reference proteome</keyword>
<comment type="catalytic activity">
    <reaction evidence="18">
        <text>C-terminal L-alpha-aminoacyl-L-glutamyl-[tubulin] + H2O = C-terminal L-alpha-aminoacyl-[tubulin] + L-glutamate</text>
        <dbReference type="Rhea" id="RHEA:63796"/>
        <dbReference type="Rhea" id="RHEA-COMP:16436"/>
        <dbReference type="Rhea" id="RHEA-COMP:16437"/>
        <dbReference type="ChEBI" id="CHEBI:15377"/>
        <dbReference type="ChEBI" id="CHEBI:29985"/>
        <dbReference type="ChEBI" id="CHEBI:90782"/>
        <dbReference type="ChEBI" id="CHEBI:149556"/>
        <dbReference type="EC" id="3.4.17.24"/>
    </reaction>
    <physiologicalReaction direction="left-to-right" evidence="18">
        <dbReference type="Rhea" id="RHEA:63797"/>
    </physiologicalReaction>
</comment>
<comment type="cofactor">
    <cofactor evidence="1">
        <name>Zn(2+)</name>
        <dbReference type="ChEBI" id="CHEBI:29105"/>
    </cofactor>
</comment>
<dbReference type="EC" id="3.4.17.24" evidence="19"/>
<keyword evidence="12" id="KW-0862">Zinc</keyword>
<dbReference type="PANTHER" id="PTHR12756">
    <property type="entry name" value="CYTOSOLIC CARBOXYPEPTIDASE"/>
    <property type="match status" value="1"/>
</dbReference>
<sequence>MELRCGGLLFSSRFDSGNLAHVEKVETVPSDGEGVGGVATAPTGGSASVPDYEFNVWTRPDCAETEYENGNRSWFYFSVRGGAPGKLIKINIMNMNKQSKLYSQGMAPFVRTLPSRPRWERIRERPTFELGSKLSPCLSKPEEAGSHVESVRGRELVKMTETQFVLSFVHRFVEGRGATTFFAFCYPFSYSDCQDLLSQLDQRFPENYSTQSSPLDSIYYHRELLCYSLDGLRVDLLTITSCHGLRDDREPRLEQLFPDLGTPRPFRFTGKRIFFLSSRVHPGETPSSFVFNGFLDFILRPDDPRAQTLRRLFVFKLIPMLNPDGVVRGHYRTDSRGVNLNRQYLKPDAVLHPAIYGAKAVLLYHHVHSRLNAKNPSSQQPSLHLPPEAPLSDLEKTSNVHNVHSEAHLGQSPDGENPETWTETEAAEEKTDPVWIMPQPTPELEEPAPDTIPPKESGVAYYVDLHGHASKRGCFMYGNSFSDESTQVENMLYPKLISLNSAHFDFQGCNFSEKNMYARDRRDGQSKEGSGRVAIYKASGIIHSYTLECNYNTGRSVNSIPAACHDNGRASPPPPPAFPSRYTVELFEQVGRAMAIAALDMAECNPWPRIVLSEHNSLTNLRAWMLKHVRNSRGLTSAANAGASKKRGSRTPPKSNNGLPVSCSENVLSRTRSFSTGTSTGGSGSSQQNSPQMKNSPSFPFHGSRTAGLPGLGSSTQKVSHRVLGPVRVVIRASYSSIRGFNKIYRERCPKDILEMTFQQPRCPDRRRRQQPLTHRPTTSSLAPSPTLASSGPTSSRNMGSCLLPNSLSLSGSGCPFSPSGDKPEAVMVIGKSLLGAGARIPCIRTRLQTCQRRVSARRGPGFPRARPRLGRSSPPTRRGMRGSSPTPPIPQSRESSELEPGPRSATPGI</sequence>
<dbReference type="CDD" id="cd06236">
    <property type="entry name" value="M14_AGBL5_like"/>
    <property type="match status" value="1"/>
</dbReference>
<dbReference type="InterPro" id="IPR000834">
    <property type="entry name" value="Peptidase_M14"/>
</dbReference>
<keyword evidence="13" id="KW-0482">Metalloprotease</keyword>
<dbReference type="Proteomes" id="UP001623349">
    <property type="component" value="Unassembled WGS sequence"/>
</dbReference>
<evidence type="ECO:0000256" key="15">
    <source>
        <dbReference type="ARBA" id="ARBA00023242"/>
    </source>
</evidence>
<feature type="compositionally biased region" description="Low complexity" evidence="26">
    <location>
        <begin position="376"/>
        <end position="386"/>
    </location>
</feature>
<dbReference type="SUPFAM" id="SSF53187">
    <property type="entry name" value="Zn-dependent exopeptidases"/>
    <property type="match status" value="1"/>
</dbReference>
<evidence type="ECO:0000313" key="29">
    <source>
        <dbReference type="Proteomes" id="UP001623349"/>
    </source>
</evidence>
<feature type="compositionally biased region" description="Polar residues" evidence="26">
    <location>
        <begin position="652"/>
        <end position="668"/>
    </location>
</feature>
<dbReference type="PANTHER" id="PTHR12756:SF12">
    <property type="entry name" value="CYTOSOLIC CARBOXYPEPTIDASE-LIKE PROTEIN 5"/>
    <property type="match status" value="1"/>
</dbReference>
<name>A0ABQ0FDH0_APOSI</name>
<evidence type="ECO:0000256" key="18">
    <source>
        <dbReference type="ARBA" id="ARBA00024627"/>
    </source>
</evidence>
<evidence type="ECO:0000256" key="7">
    <source>
        <dbReference type="ARBA" id="ARBA00022490"/>
    </source>
</evidence>
<keyword evidence="11" id="KW-0378">Hydrolase</keyword>
<keyword evidence="14" id="KW-0206">Cytoskeleton</keyword>
<evidence type="ECO:0000256" key="16">
    <source>
        <dbReference type="ARBA" id="ARBA00024141"/>
    </source>
</evidence>
<evidence type="ECO:0000256" key="25">
    <source>
        <dbReference type="PROSITE-ProRule" id="PRU01379"/>
    </source>
</evidence>
<comment type="caution">
    <text evidence="28">The sequence shown here is derived from an EMBL/GenBank/DDBJ whole genome shotgun (WGS) entry which is preliminary data.</text>
</comment>
<dbReference type="Gene3D" id="2.60.40.3120">
    <property type="match status" value="1"/>
</dbReference>
<feature type="region of interest" description="Disordered" evidence="26">
    <location>
        <begin position="852"/>
        <end position="910"/>
    </location>
</feature>
<feature type="region of interest" description="Disordered" evidence="26">
    <location>
        <begin position="636"/>
        <end position="719"/>
    </location>
</feature>
<dbReference type="EMBL" id="BAAFST010000012">
    <property type="protein sequence ID" value="GAB1297245.1"/>
    <property type="molecule type" value="Genomic_DNA"/>
</dbReference>
<evidence type="ECO:0000256" key="21">
    <source>
        <dbReference type="ARBA" id="ARBA00032753"/>
    </source>
</evidence>
<comment type="catalytic activity">
    <reaction evidence="17">
        <text>C-terminal L-alpha-aminoacyl-L-glutamyl-L-glutamyl-[tubulin] + H2O = C-terminal L-alpha-aminoacyl-L-glutamyl-[tubulin] + L-glutamate</text>
        <dbReference type="Rhea" id="RHEA:63792"/>
        <dbReference type="Rhea" id="RHEA-COMP:16435"/>
        <dbReference type="Rhea" id="RHEA-COMP:16436"/>
        <dbReference type="ChEBI" id="CHEBI:15377"/>
        <dbReference type="ChEBI" id="CHEBI:29985"/>
        <dbReference type="ChEBI" id="CHEBI:149555"/>
        <dbReference type="ChEBI" id="CHEBI:149556"/>
        <dbReference type="EC" id="3.4.17.24"/>
    </reaction>
    <physiologicalReaction direction="left-to-right" evidence="17">
        <dbReference type="Rhea" id="RHEA:63793"/>
    </physiologicalReaction>
</comment>
<dbReference type="Gene3D" id="3.40.630.10">
    <property type="entry name" value="Zn peptidases"/>
    <property type="match status" value="1"/>
</dbReference>
<dbReference type="Pfam" id="PF00246">
    <property type="entry name" value="Peptidase_M14"/>
    <property type="match status" value="1"/>
</dbReference>
<evidence type="ECO:0000256" key="9">
    <source>
        <dbReference type="ARBA" id="ARBA00022670"/>
    </source>
</evidence>
<comment type="catalytic activity">
    <reaction evidence="24">
        <text>gamma-L-glutamyl-L-glutamyl-[protein] + H2O = L-glutamyl-[protein] + L-glutamate</text>
        <dbReference type="Rhea" id="RHEA:60152"/>
        <dbReference type="Rhea" id="RHEA-COMP:10208"/>
        <dbReference type="Rhea" id="RHEA-COMP:15517"/>
        <dbReference type="ChEBI" id="CHEBI:15377"/>
        <dbReference type="ChEBI" id="CHEBI:29973"/>
        <dbReference type="ChEBI" id="CHEBI:29985"/>
        <dbReference type="ChEBI" id="CHEBI:143622"/>
    </reaction>
    <physiologicalReaction direction="left-to-right" evidence="24">
        <dbReference type="Rhea" id="RHEA:60153"/>
    </physiologicalReaction>
</comment>
<evidence type="ECO:0000256" key="26">
    <source>
        <dbReference type="SAM" id="MobiDB-lite"/>
    </source>
</evidence>
<evidence type="ECO:0000256" key="19">
    <source>
        <dbReference type="ARBA" id="ARBA00026108"/>
    </source>
</evidence>
<evidence type="ECO:0000256" key="13">
    <source>
        <dbReference type="ARBA" id="ARBA00023049"/>
    </source>
</evidence>
<proteinExistence type="inferred from homology"/>
<evidence type="ECO:0000256" key="22">
    <source>
        <dbReference type="ARBA" id="ARBA00032928"/>
    </source>
</evidence>
<comment type="similarity">
    <text evidence="6 25">Belongs to the peptidase M14 family.</text>
</comment>
<evidence type="ECO:0000256" key="14">
    <source>
        <dbReference type="ARBA" id="ARBA00023212"/>
    </source>
</evidence>
<evidence type="ECO:0000256" key="11">
    <source>
        <dbReference type="ARBA" id="ARBA00022801"/>
    </source>
</evidence>
<dbReference type="Pfam" id="PF18027">
    <property type="entry name" value="Pepdidase_M14_N"/>
    <property type="match status" value="1"/>
</dbReference>
<comment type="catalytic activity">
    <reaction evidence="20">
        <text>(L-glutamyl)(n+1)-gamma-L-glutamyl-L-glutamyl-[protein] + H2O = (L-glutamyl)(n)-gamma-L-glutamyl-L-glutamyl-[protein] + L-glutamate</text>
        <dbReference type="Rhea" id="RHEA:60004"/>
        <dbReference type="Rhea" id="RHEA-COMP:15519"/>
        <dbReference type="Rhea" id="RHEA-COMP:15675"/>
        <dbReference type="ChEBI" id="CHEBI:15377"/>
        <dbReference type="ChEBI" id="CHEBI:29985"/>
        <dbReference type="ChEBI" id="CHEBI:143623"/>
    </reaction>
    <physiologicalReaction direction="left-to-right" evidence="20">
        <dbReference type="Rhea" id="RHEA:60005"/>
    </physiologicalReaction>
</comment>
<feature type="compositionally biased region" description="Low complexity" evidence="26">
    <location>
        <begin position="777"/>
        <end position="800"/>
    </location>
</feature>
<evidence type="ECO:0000256" key="2">
    <source>
        <dbReference type="ARBA" id="ARBA00004123"/>
    </source>
</evidence>
<evidence type="ECO:0000256" key="17">
    <source>
        <dbReference type="ARBA" id="ARBA00024524"/>
    </source>
</evidence>
<accession>A0ABQ0FDH0</accession>
<evidence type="ECO:0000256" key="4">
    <source>
        <dbReference type="ARBA" id="ARBA00004214"/>
    </source>
</evidence>
<evidence type="ECO:0000259" key="27">
    <source>
        <dbReference type="PROSITE" id="PS52035"/>
    </source>
</evidence>
<keyword evidence="8" id="KW-0121">Carboxypeptidase</keyword>
<keyword evidence="9" id="KW-0645">Protease</keyword>
<evidence type="ECO:0000256" key="24">
    <source>
        <dbReference type="ARBA" id="ARBA00047714"/>
    </source>
</evidence>
<evidence type="ECO:0000256" key="1">
    <source>
        <dbReference type="ARBA" id="ARBA00001947"/>
    </source>
</evidence>
<feature type="region of interest" description="Disordered" evidence="26">
    <location>
        <begin position="406"/>
        <end position="432"/>
    </location>
</feature>
<evidence type="ECO:0000256" key="23">
    <source>
        <dbReference type="ARBA" id="ARBA00045278"/>
    </source>
</evidence>
<evidence type="ECO:0000313" key="28">
    <source>
        <dbReference type="EMBL" id="GAB1297245.1"/>
    </source>
</evidence>
<feature type="region of interest" description="Disordered" evidence="26">
    <location>
        <begin position="373"/>
        <end position="393"/>
    </location>
</feature>
<dbReference type="InterPro" id="IPR034286">
    <property type="entry name" value="M14_AGBL5-like"/>
</dbReference>
<feature type="compositionally biased region" description="Low complexity" evidence="26">
    <location>
        <begin position="669"/>
        <end position="678"/>
    </location>
</feature>
<evidence type="ECO:0000256" key="10">
    <source>
        <dbReference type="ARBA" id="ARBA00022723"/>
    </source>
</evidence>
<comment type="function">
    <text evidence="23">Metallocarboxypeptidase that mediates deglutamylation of tubulin and non-tubulin target proteins. Catalyzes the removal of polyglutamate side chains present on the gamma-carboxyl group of glutamate residues within the C-terminal tail of alpha- and beta-tubulin. Cleaves alpha- and gamma-linked polyglutamate tubulin side-chain, as well as the branching point glutamate. Also catalyzes the removal of alpha-linked glutamate residues from the carboxy-terminus of alpha-tubulin. Mediates deglutamylation of nucleotidyltransferase CGAS, leading to CGAS antiviral defense response activation.</text>
</comment>
<feature type="domain" description="Peptidase M14" evidence="27">
    <location>
        <begin position="186"/>
        <end position="602"/>
    </location>
</feature>
<evidence type="ECO:0000256" key="6">
    <source>
        <dbReference type="ARBA" id="ARBA00005988"/>
    </source>
</evidence>
<evidence type="ECO:0000256" key="12">
    <source>
        <dbReference type="ARBA" id="ARBA00022833"/>
    </source>
</evidence>
<comment type="subcellular location">
    <subcellularLocation>
        <location evidence="3">Cytoplasm</location>
        <location evidence="3">Cytoskeleton</location>
        <location evidence="3">Spindle</location>
    </subcellularLocation>
    <subcellularLocation>
        <location evidence="5">Cytoplasm</location>
        <location evidence="5">Cytosol</location>
    </subcellularLocation>
    <subcellularLocation>
        <location evidence="4">Midbody</location>
    </subcellularLocation>
    <subcellularLocation>
        <location evidence="2">Nucleus</location>
    </subcellularLocation>
</comment>
<dbReference type="InterPro" id="IPR040626">
    <property type="entry name" value="Pepdidase_M14_N"/>
</dbReference>
<evidence type="ECO:0000256" key="5">
    <source>
        <dbReference type="ARBA" id="ARBA00004514"/>
    </source>
</evidence>
<feature type="region of interest" description="Disordered" evidence="26">
    <location>
        <begin position="758"/>
        <end position="800"/>
    </location>
</feature>
<feature type="compositionally biased region" description="Polar residues" evidence="26">
    <location>
        <begin position="687"/>
        <end position="698"/>
    </location>
</feature>
<organism evidence="28 29">
    <name type="scientific">Apodemus speciosus</name>
    <name type="common">Large Japanese field mouse</name>
    <dbReference type="NCBI Taxonomy" id="105296"/>
    <lineage>
        <taxon>Eukaryota</taxon>
        <taxon>Metazoa</taxon>
        <taxon>Chordata</taxon>
        <taxon>Craniata</taxon>
        <taxon>Vertebrata</taxon>
        <taxon>Euteleostomi</taxon>
        <taxon>Mammalia</taxon>
        <taxon>Eutheria</taxon>
        <taxon>Euarchontoglires</taxon>
        <taxon>Glires</taxon>
        <taxon>Rodentia</taxon>
        <taxon>Myomorpha</taxon>
        <taxon>Muroidea</taxon>
        <taxon>Muridae</taxon>
        <taxon>Murinae</taxon>
        <taxon>Apodemus</taxon>
    </lineage>
</organism>
<dbReference type="InterPro" id="IPR050821">
    <property type="entry name" value="Cytosolic_carboxypeptidase"/>
</dbReference>
<reference evidence="28 29" key="1">
    <citation type="submission" date="2024-08" db="EMBL/GenBank/DDBJ databases">
        <title>The draft genome of Apodemus speciosus.</title>
        <authorList>
            <person name="Nabeshima K."/>
            <person name="Suzuki S."/>
            <person name="Onuma M."/>
        </authorList>
    </citation>
    <scope>NUCLEOTIDE SEQUENCE [LARGE SCALE GENOMIC DNA]</scope>
    <source>
        <strain evidence="28">IB14-021</strain>
    </source>
</reference>
<evidence type="ECO:0000256" key="8">
    <source>
        <dbReference type="ARBA" id="ARBA00022645"/>
    </source>
</evidence>
<keyword evidence="15" id="KW-0539">Nucleus</keyword>
<dbReference type="PROSITE" id="PS52035">
    <property type="entry name" value="PEPTIDASE_M14"/>
    <property type="match status" value="1"/>
</dbReference>
<keyword evidence="7" id="KW-0963">Cytoplasm</keyword>
<evidence type="ECO:0000256" key="3">
    <source>
        <dbReference type="ARBA" id="ARBA00004186"/>
    </source>
</evidence>